<comment type="similarity">
    <text evidence="2">Belongs to the Rab3-GAP catalytic subunit family.</text>
</comment>
<proteinExistence type="inferred from homology"/>
<dbReference type="Pfam" id="PF13890">
    <property type="entry name" value="Rab3-GTPase_cat"/>
    <property type="match status" value="1"/>
</dbReference>
<dbReference type="OrthoDB" id="2126698at2759"/>
<name>A0A835V2Y9_VANPL</name>
<keyword evidence="8" id="KW-1185">Reference proteome</keyword>
<keyword evidence="4" id="KW-0343">GTPase activation</keyword>
<evidence type="ECO:0000256" key="3">
    <source>
        <dbReference type="ARBA" id="ARBA00015817"/>
    </source>
</evidence>
<keyword evidence="5" id="KW-0963">Cytoplasm</keyword>
<dbReference type="InterPro" id="IPR026147">
    <property type="entry name" value="Rab3GAP1_conserved"/>
</dbReference>
<dbReference type="GO" id="GO:0005096">
    <property type="term" value="F:GTPase activator activity"/>
    <property type="evidence" value="ECO:0007669"/>
    <property type="project" value="UniProtKB-KW"/>
</dbReference>
<sequence length="291" mass="32950">MLAMCIEKKGLLNDDHQNGVESEAIVSSGGKDTPPMTEDMHEERLHVAEALGDAFGVREEIPLALDGKFEDNDLEVNSWMRSMNIARWVVSSWVSMRKSFPLHLVPDISAFKAANPDAVFEDFIRWHSPGDWENDDVDGMHTRDAVESKSPTWPPKGRLSQRMSEHGNSWRQIWNASPALPASKQRPLLILSVRGKRITSISICQNGDWFRKLYALTRFPFSKANLYLLVEYTMKQLVKVHERDVIASFFPPPTANQSWRKVLSMANAASNLETEGFTKLVWNAPATAKRT</sequence>
<evidence type="ECO:0000256" key="5">
    <source>
        <dbReference type="ARBA" id="ARBA00022490"/>
    </source>
</evidence>
<dbReference type="PANTHER" id="PTHR21422">
    <property type="entry name" value="RAB3 GTPASE-ACTIVATING PROTEIN CATALYTIC SUBUNIT"/>
    <property type="match status" value="1"/>
</dbReference>
<dbReference type="AlphaFoldDB" id="A0A835V2Y9"/>
<organism evidence="7 8">
    <name type="scientific">Vanilla planifolia</name>
    <name type="common">Vanilla</name>
    <dbReference type="NCBI Taxonomy" id="51239"/>
    <lineage>
        <taxon>Eukaryota</taxon>
        <taxon>Viridiplantae</taxon>
        <taxon>Streptophyta</taxon>
        <taxon>Embryophyta</taxon>
        <taxon>Tracheophyta</taxon>
        <taxon>Spermatophyta</taxon>
        <taxon>Magnoliopsida</taxon>
        <taxon>Liliopsida</taxon>
        <taxon>Asparagales</taxon>
        <taxon>Orchidaceae</taxon>
        <taxon>Vanilloideae</taxon>
        <taxon>Vanilleae</taxon>
        <taxon>Vanilla</taxon>
    </lineage>
</organism>
<protein>
    <recommendedName>
        <fullName evidence="3">Rab3 GTPase-activating protein catalytic subunit</fullName>
    </recommendedName>
</protein>
<reference evidence="7 8" key="1">
    <citation type="journal article" date="2020" name="Nat. Food">
        <title>A phased Vanilla planifolia genome enables genetic improvement of flavour and production.</title>
        <authorList>
            <person name="Hasing T."/>
            <person name="Tang H."/>
            <person name="Brym M."/>
            <person name="Khazi F."/>
            <person name="Huang T."/>
            <person name="Chambers A.H."/>
        </authorList>
    </citation>
    <scope>NUCLEOTIDE SEQUENCE [LARGE SCALE GENOMIC DNA]</scope>
    <source>
        <tissue evidence="7">Leaf</tissue>
    </source>
</reference>
<comment type="caution">
    <text evidence="7">The sequence shown here is derived from an EMBL/GenBank/DDBJ whole genome shotgun (WGS) entry which is preliminary data.</text>
</comment>
<accession>A0A835V2Y9</accession>
<comment type="subcellular location">
    <subcellularLocation>
        <location evidence="1">Cytoplasm</location>
    </subcellularLocation>
</comment>
<evidence type="ECO:0000259" key="6">
    <source>
        <dbReference type="Pfam" id="PF13890"/>
    </source>
</evidence>
<gene>
    <name evidence="7" type="ORF">HPP92_012024</name>
</gene>
<dbReference type="EMBL" id="JADCNL010000005">
    <property type="protein sequence ID" value="KAG0481166.1"/>
    <property type="molecule type" value="Genomic_DNA"/>
</dbReference>
<feature type="domain" description="Rab3GAP catalytic subunit conserved" evidence="6">
    <location>
        <begin position="103"/>
        <end position="194"/>
    </location>
</feature>
<evidence type="ECO:0000313" key="8">
    <source>
        <dbReference type="Proteomes" id="UP000636800"/>
    </source>
</evidence>
<dbReference type="InterPro" id="IPR045700">
    <property type="entry name" value="Rab3GAP1"/>
</dbReference>
<evidence type="ECO:0000256" key="4">
    <source>
        <dbReference type="ARBA" id="ARBA00022468"/>
    </source>
</evidence>
<evidence type="ECO:0000256" key="2">
    <source>
        <dbReference type="ARBA" id="ARBA00008856"/>
    </source>
</evidence>
<dbReference type="GO" id="GO:0005737">
    <property type="term" value="C:cytoplasm"/>
    <property type="evidence" value="ECO:0007669"/>
    <property type="project" value="UniProtKB-SubCell"/>
</dbReference>
<evidence type="ECO:0000313" key="7">
    <source>
        <dbReference type="EMBL" id="KAG0481166.1"/>
    </source>
</evidence>
<dbReference type="Proteomes" id="UP000636800">
    <property type="component" value="Chromosome 5"/>
</dbReference>
<evidence type="ECO:0000256" key="1">
    <source>
        <dbReference type="ARBA" id="ARBA00004496"/>
    </source>
</evidence>
<dbReference type="PANTHER" id="PTHR21422:SF9">
    <property type="entry name" value="RAB3 GTPASE-ACTIVATING PROTEIN CATALYTIC SUBUNIT"/>
    <property type="match status" value="1"/>
</dbReference>